<dbReference type="STRING" id="1161919.EPIR_3554"/>
<organism evidence="1 2">
    <name type="scientific">Erwinia piriflorinigrans CFBP 5888</name>
    <dbReference type="NCBI Taxonomy" id="1161919"/>
    <lineage>
        <taxon>Bacteria</taxon>
        <taxon>Pseudomonadati</taxon>
        <taxon>Pseudomonadota</taxon>
        <taxon>Gammaproteobacteria</taxon>
        <taxon>Enterobacterales</taxon>
        <taxon>Erwiniaceae</taxon>
        <taxon>Erwinia</taxon>
    </lineage>
</organism>
<proteinExistence type="predicted"/>
<dbReference type="EMBL" id="CAHS01000022">
    <property type="protein sequence ID" value="CCG88917.1"/>
    <property type="molecule type" value="Genomic_DNA"/>
</dbReference>
<accession>V5ZCZ6</accession>
<dbReference type="Proteomes" id="UP000018217">
    <property type="component" value="Unassembled WGS sequence"/>
</dbReference>
<evidence type="ECO:0000313" key="2">
    <source>
        <dbReference type="Proteomes" id="UP000018217"/>
    </source>
</evidence>
<sequence>MSNHDLTHLATRRLLKSSLKSGFFRIKARKN</sequence>
<protein>
    <submittedName>
        <fullName evidence="1">Uncharacterized protein</fullName>
    </submittedName>
</protein>
<comment type="caution">
    <text evidence="1">The sequence shown here is derived from an EMBL/GenBank/DDBJ whole genome shotgun (WGS) entry which is preliminary data.</text>
</comment>
<reference evidence="1 2" key="1">
    <citation type="journal article" date="2013" name="Syst. Appl. Microbiol.">
        <title>Phylogenetic position and virulence apparatus of the pear flower necrosis pathogen Erwinia piriflorinigrans CFBP 5888T as assessed by comparative genomics.</title>
        <authorList>
            <person name="Smits T.H."/>
            <person name="Rezzonico F."/>
            <person name="Lopez M.M."/>
            <person name="Blom J."/>
            <person name="Goesmann A."/>
            <person name="Frey J.E."/>
            <person name="Duffy B."/>
        </authorList>
    </citation>
    <scope>NUCLEOTIDE SEQUENCE [LARGE SCALE GENOMIC DNA]</scope>
    <source>
        <strain evidence="2">CFBP5888</strain>
    </source>
</reference>
<dbReference type="AlphaFoldDB" id="V5ZCZ6"/>
<name>V5ZCZ6_9GAMM</name>
<evidence type="ECO:0000313" key="1">
    <source>
        <dbReference type="EMBL" id="CCG88917.1"/>
    </source>
</evidence>
<gene>
    <name evidence="1" type="ORF">EPIR_3554</name>
</gene>
<keyword evidence="2" id="KW-1185">Reference proteome</keyword>